<comment type="similarity">
    <text evidence="2">Belongs to the TrbI/VirB10 family.</text>
</comment>
<reference evidence="8" key="1">
    <citation type="submission" date="2003-05" db="EMBL/GenBank/DDBJ databases">
        <title>Characterization of the transfer region of the 68 kb plasmid pBI1063.</title>
        <authorList>
            <person name="Battermann A."/>
            <person name="Disque-Kochem C."/>
            <person name="Dreiseikelmann B."/>
        </authorList>
    </citation>
    <scope>NUCLEOTIDE SEQUENCE</scope>
    <source>
        <plasmid evidence="8">pBI1063</plasmid>
    </source>
</reference>
<protein>
    <submittedName>
        <fullName evidence="8">Putative mating pair formation protein</fullName>
    </submittedName>
</protein>
<dbReference type="InterPro" id="IPR005498">
    <property type="entry name" value="T4SS_VirB10/TraB/TrbI"/>
</dbReference>
<keyword evidence="4 7" id="KW-1133">Transmembrane helix</keyword>
<feature type="compositionally biased region" description="Low complexity" evidence="6">
    <location>
        <begin position="78"/>
        <end position="107"/>
    </location>
</feature>
<feature type="compositionally biased region" description="Polar residues" evidence="6">
    <location>
        <begin position="63"/>
        <end position="74"/>
    </location>
</feature>
<evidence type="ECO:0000256" key="7">
    <source>
        <dbReference type="SAM" id="Phobius"/>
    </source>
</evidence>
<evidence type="ECO:0000313" key="8">
    <source>
        <dbReference type="EMBL" id="AAP82059.1"/>
    </source>
</evidence>
<name>Q7WZL3_STEMA</name>
<dbReference type="GO" id="GO:0016020">
    <property type="term" value="C:membrane"/>
    <property type="evidence" value="ECO:0007669"/>
    <property type="project" value="UniProtKB-SubCell"/>
</dbReference>
<comment type="subcellular location">
    <subcellularLocation>
        <location evidence="1">Membrane</location>
        <topology evidence="1">Single-pass membrane protein</topology>
    </subcellularLocation>
</comment>
<proteinExistence type="inferred from homology"/>
<gene>
    <name evidence="8" type="primary">trbI</name>
</gene>
<dbReference type="AlphaFoldDB" id="Q7WZL3"/>
<dbReference type="EMBL" id="AY299014">
    <property type="protein sequence ID" value="AAP82059.1"/>
    <property type="molecule type" value="Genomic_DNA"/>
</dbReference>
<keyword evidence="5 7" id="KW-0472">Membrane</keyword>
<evidence type="ECO:0000256" key="4">
    <source>
        <dbReference type="ARBA" id="ARBA00022989"/>
    </source>
</evidence>
<feature type="region of interest" description="Disordered" evidence="6">
    <location>
        <begin position="1"/>
        <end position="28"/>
    </location>
</feature>
<evidence type="ECO:0000256" key="5">
    <source>
        <dbReference type="ARBA" id="ARBA00023136"/>
    </source>
</evidence>
<evidence type="ECO:0000256" key="6">
    <source>
        <dbReference type="SAM" id="MobiDB-lite"/>
    </source>
</evidence>
<feature type="region of interest" description="Disordered" evidence="6">
    <location>
        <begin position="167"/>
        <end position="186"/>
    </location>
</feature>
<dbReference type="InterPro" id="IPR042217">
    <property type="entry name" value="T4SS_VirB10/TrbI"/>
</dbReference>
<dbReference type="CDD" id="cd16429">
    <property type="entry name" value="VirB10"/>
    <property type="match status" value="1"/>
</dbReference>
<sequence length="460" mass="47856">MSQVQDDIGGPDDSPDFQIHPKPTPPKGLKRINKIPLVIVGVIVVAIVFAITYTMSERQAAEMQQKSTPKTPVSLNEAAAAPTTAGSAMSGDGYIAPDMPADPVMPAGGPPPPQDIPDGAPSDGSGGGPGLIDASPEPSPEEQFAAQWRMARLEKLKELEESKFEAQRAALQGDSTSGGKGEQNAAAAGLDPATMAALSGLAGVNTGGMDPATAAQIAELQKLSSAALGGAAGQDAGRQAQADKRAFLEQGGSSETYLKATREVALSPYELKAGSLIPSMLISGINSDLPGQIIGQVRENVYDTATGRHLLIPQGSRLVGTYDIGISFGQNRVLAGWTRVIYPDGSSLNIGLMPGSDRAGYAGFGDKTNNHYLSTFGSAFLIAAFTSGVQLSQPRSSGTNGAYDSQQILAGELGRQLGQVGAEHAKRSLDRAATVEVRPGYKFNVMVSKDIILPPYSRQR</sequence>
<keyword evidence="3 7" id="KW-0812">Transmembrane</keyword>
<accession>Q7WZL3</accession>
<organism evidence="8">
    <name type="scientific">Stenotrophomonas maltophilia</name>
    <name type="common">Pseudomonas maltophilia</name>
    <name type="synonym">Xanthomonas maltophilia</name>
    <dbReference type="NCBI Taxonomy" id="40324"/>
    <lineage>
        <taxon>Bacteria</taxon>
        <taxon>Pseudomonadati</taxon>
        <taxon>Pseudomonadota</taxon>
        <taxon>Gammaproteobacteria</taxon>
        <taxon>Lysobacterales</taxon>
        <taxon>Lysobacteraceae</taxon>
        <taxon>Stenotrophomonas</taxon>
        <taxon>Stenotrophomonas maltophilia group</taxon>
    </lineage>
</organism>
<dbReference type="Gene3D" id="2.40.128.260">
    <property type="entry name" value="Type IV secretion system, VirB10/TraB/TrbI"/>
    <property type="match status" value="1"/>
</dbReference>
<feature type="transmembrane region" description="Helical" evidence="7">
    <location>
        <begin position="35"/>
        <end position="55"/>
    </location>
</feature>
<geneLocation type="plasmid" evidence="8">
    <name>pBI1063</name>
</geneLocation>
<evidence type="ECO:0000256" key="3">
    <source>
        <dbReference type="ARBA" id="ARBA00022692"/>
    </source>
</evidence>
<evidence type="ECO:0000256" key="2">
    <source>
        <dbReference type="ARBA" id="ARBA00010265"/>
    </source>
</evidence>
<feature type="region of interest" description="Disordered" evidence="6">
    <location>
        <begin position="63"/>
        <end position="144"/>
    </location>
</feature>
<evidence type="ECO:0000256" key="1">
    <source>
        <dbReference type="ARBA" id="ARBA00004167"/>
    </source>
</evidence>
<keyword evidence="8" id="KW-0614">Plasmid</keyword>
<dbReference type="Pfam" id="PF03743">
    <property type="entry name" value="TrbI"/>
    <property type="match status" value="1"/>
</dbReference>